<evidence type="ECO:0000256" key="2">
    <source>
        <dbReference type="ARBA" id="ARBA00022803"/>
    </source>
</evidence>
<evidence type="ECO:0000256" key="3">
    <source>
        <dbReference type="PROSITE-ProRule" id="PRU00339"/>
    </source>
</evidence>
<dbReference type="SMART" id="SM00028">
    <property type="entry name" value="TPR"/>
    <property type="match status" value="3"/>
</dbReference>
<dbReference type="PROSITE" id="PS50005">
    <property type="entry name" value="TPR"/>
    <property type="match status" value="1"/>
</dbReference>
<dbReference type="AlphaFoldDB" id="A0A2P8F5Z7"/>
<dbReference type="EMBL" id="PYGJ01000021">
    <property type="protein sequence ID" value="PSL17115.1"/>
    <property type="molecule type" value="Genomic_DNA"/>
</dbReference>
<dbReference type="Gene3D" id="1.25.40.10">
    <property type="entry name" value="Tetratricopeptide repeat domain"/>
    <property type="match status" value="1"/>
</dbReference>
<reference evidence="4 5" key="1">
    <citation type="submission" date="2018-03" db="EMBL/GenBank/DDBJ databases">
        <title>Genomic Encyclopedia of Archaeal and Bacterial Type Strains, Phase II (KMG-II): from individual species to whole genera.</title>
        <authorList>
            <person name="Goeker M."/>
        </authorList>
    </citation>
    <scope>NUCLEOTIDE SEQUENCE [LARGE SCALE GENOMIC DNA]</scope>
    <source>
        <strain evidence="4 5">DSM 100673</strain>
    </source>
</reference>
<protein>
    <submittedName>
        <fullName evidence="4">Uncharacterized protein</fullName>
    </submittedName>
</protein>
<comment type="caution">
    <text evidence="4">The sequence shown here is derived from an EMBL/GenBank/DDBJ whole genome shotgun (WGS) entry which is preliminary data.</text>
</comment>
<sequence>MILHFVVPILGYDAAQATIPYVMVTLMKYLKPVVTAFMMFFALSQPVVVYGQEAVPKANPDMGGVSGLLEQLRDAEPGAAETYADRLRREWSLSGSASADYLLKRGRDAFEREDLKSAVEHFTAVIDHAPGFAQGWAERARVYYEMDLYGPAIGDLEHVIALNPQHFDAIMGLASILDSMDRPEGAYEAYMQVKAIHPHQPGLTEALARLEPRVRGRDL</sequence>
<keyword evidence="1" id="KW-0677">Repeat</keyword>
<evidence type="ECO:0000313" key="4">
    <source>
        <dbReference type="EMBL" id="PSL17115.1"/>
    </source>
</evidence>
<keyword evidence="5" id="KW-1185">Reference proteome</keyword>
<evidence type="ECO:0000256" key="1">
    <source>
        <dbReference type="ARBA" id="ARBA00022737"/>
    </source>
</evidence>
<dbReference type="InterPro" id="IPR011990">
    <property type="entry name" value="TPR-like_helical_dom_sf"/>
</dbReference>
<dbReference type="SUPFAM" id="SSF48452">
    <property type="entry name" value="TPR-like"/>
    <property type="match status" value="1"/>
</dbReference>
<keyword evidence="2 3" id="KW-0802">TPR repeat</keyword>
<accession>A0A2P8F5Z7</accession>
<feature type="repeat" description="TPR" evidence="3">
    <location>
        <begin position="133"/>
        <end position="166"/>
    </location>
</feature>
<dbReference type="InterPro" id="IPR019734">
    <property type="entry name" value="TPR_rpt"/>
</dbReference>
<dbReference type="Proteomes" id="UP000240418">
    <property type="component" value="Unassembled WGS sequence"/>
</dbReference>
<dbReference type="InterPro" id="IPR050498">
    <property type="entry name" value="Ycf3"/>
</dbReference>
<dbReference type="PANTHER" id="PTHR44858:SF1">
    <property type="entry name" value="UDP-N-ACETYLGLUCOSAMINE--PEPTIDE N-ACETYLGLUCOSAMINYLTRANSFERASE SPINDLY-RELATED"/>
    <property type="match status" value="1"/>
</dbReference>
<evidence type="ECO:0000313" key="5">
    <source>
        <dbReference type="Proteomes" id="UP000240418"/>
    </source>
</evidence>
<organism evidence="4 5">
    <name type="scientific">Shimia abyssi</name>
    <dbReference type="NCBI Taxonomy" id="1662395"/>
    <lineage>
        <taxon>Bacteria</taxon>
        <taxon>Pseudomonadati</taxon>
        <taxon>Pseudomonadota</taxon>
        <taxon>Alphaproteobacteria</taxon>
        <taxon>Rhodobacterales</taxon>
        <taxon>Roseobacteraceae</taxon>
    </lineage>
</organism>
<name>A0A2P8F5Z7_9RHOB</name>
<gene>
    <name evidence="4" type="ORF">CLV88_12125</name>
</gene>
<dbReference type="PANTHER" id="PTHR44858">
    <property type="entry name" value="TETRATRICOPEPTIDE REPEAT PROTEIN 6"/>
    <property type="match status" value="1"/>
</dbReference>
<proteinExistence type="predicted"/>